<name>A0A1J5SI52_9ZZZZ</name>
<dbReference type="InterPro" id="IPR011152">
    <property type="entry name" value="Pesterase_MJ0912"/>
</dbReference>
<dbReference type="GO" id="GO:0005737">
    <property type="term" value="C:cytoplasm"/>
    <property type="evidence" value="ECO:0007669"/>
    <property type="project" value="TreeGrafter"/>
</dbReference>
<sequence>MRIAVLADIHGNLAALEAVLEELGRLRPDRLLVLGDVVDGAPDSIACWRRVRELGVPVLRGNHERYVFDFGTERASPEWSMPHFAPVRWAVAQCEGAVCEELRALPMSHRYDDAPELLFVHASLRGDQDSIFAHSPDGLIEPMFPGIRESWIIRGHNHLPGTRSWGDRTIVNLGAVGLPLDGHLAAQFAVLEQGRNGWRARHLAVPYDVDATIRRFRESGYLEAGGPMARVFLREVATATHHFVPFLRHYGHAIREGRIDASTALERFLREY</sequence>
<dbReference type="InterPro" id="IPR004843">
    <property type="entry name" value="Calcineurin-like_PHP"/>
</dbReference>
<comment type="caution">
    <text evidence="2">The sequence shown here is derived from an EMBL/GenBank/DDBJ whole genome shotgun (WGS) entry which is preliminary data.</text>
</comment>
<dbReference type="Gene3D" id="3.60.21.10">
    <property type="match status" value="1"/>
</dbReference>
<accession>A0A1J5SI52</accession>
<dbReference type="AlphaFoldDB" id="A0A1J5SI52"/>
<dbReference type="InterPro" id="IPR050126">
    <property type="entry name" value="Ap4A_hydrolase"/>
</dbReference>
<proteinExistence type="predicted"/>
<dbReference type="PANTHER" id="PTHR42850">
    <property type="entry name" value="METALLOPHOSPHOESTERASE"/>
    <property type="match status" value="1"/>
</dbReference>
<keyword evidence="2" id="KW-0378">Hydrolase</keyword>
<evidence type="ECO:0000259" key="1">
    <source>
        <dbReference type="Pfam" id="PF00149"/>
    </source>
</evidence>
<dbReference type="GO" id="GO:0004722">
    <property type="term" value="F:protein serine/threonine phosphatase activity"/>
    <property type="evidence" value="ECO:0007669"/>
    <property type="project" value="UniProtKB-EC"/>
</dbReference>
<dbReference type="EMBL" id="MLJW01000063">
    <property type="protein sequence ID" value="OIR03696.1"/>
    <property type="molecule type" value="Genomic_DNA"/>
</dbReference>
<dbReference type="InterPro" id="IPR029052">
    <property type="entry name" value="Metallo-depent_PP-like"/>
</dbReference>
<evidence type="ECO:0000313" key="2">
    <source>
        <dbReference type="EMBL" id="OIR03696.1"/>
    </source>
</evidence>
<protein>
    <submittedName>
        <fullName evidence="2">Serine/threonine-protein phosphatase 1</fullName>
        <ecNumber evidence="2">3.1.3.16</ecNumber>
    </submittedName>
</protein>
<dbReference type="PIRSF" id="PIRSF000883">
    <property type="entry name" value="Pesterase_MJ0912"/>
    <property type="match status" value="1"/>
</dbReference>
<organism evidence="2">
    <name type="scientific">mine drainage metagenome</name>
    <dbReference type="NCBI Taxonomy" id="410659"/>
    <lineage>
        <taxon>unclassified sequences</taxon>
        <taxon>metagenomes</taxon>
        <taxon>ecological metagenomes</taxon>
    </lineage>
</organism>
<reference evidence="2" key="1">
    <citation type="submission" date="2016-10" db="EMBL/GenBank/DDBJ databases">
        <title>Sequence of Gallionella enrichment culture.</title>
        <authorList>
            <person name="Poehlein A."/>
            <person name="Muehling M."/>
            <person name="Daniel R."/>
        </authorList>
    </citation>
    <scope>NUCLEOTIDE SEQUENCE</scope>
</reference>
<gene>
    <name evidence="2" type="primary">pphA_1</name>
    <name evidence="2" type="ORF">GALL_141130</name>
</gene>
<dbReference type="EC" id="3.1.3.16" evidence="2"/>
<dbReference type="Pfam" id="PF00149">
    <property type="entry name" value="Metallophos"/>
    <property type="match status" value="1"/>
</dbReference>
<feature type="domain" description="Calcineurin-like phosphoesterase" evidence="1">
    <location>
        <begin position="1"/>
        <end position="158"/>
    </location>
</feature>
<dbReference type="SUPFAM" id="SSF56300">
    <property type="entry name" value="Metallo-dependent phosphatases"/>
    <property type="match status" value="1"/>
</dbReference>
<dbReference type="PANTHER" id="PTHR42850:SF2">
    <property type="entry name" value="BLL5683 PROTEIN"/>
    <property type="match status" value="1"/>
</dbReference>